<sequence length="242" mass="27646">MFEFLADILLGDMPLAPTDKLLKSPSRHILECRGIARDVLMNIDKTEVHLDFHIFNAKPHLKHNPTEKVMFVSPFALSNPVLFEGQKFSAHKEDDLGNENERSSSPLIKFKLLRSCPQYGVLSDSRESTMIFRDKSLGKENFWAMEELEEPTLDSDRKDHLDEHGSFFLEHQVPCSLKSTTFCVTSTYNHLKILAGKIFRSYNFDDELTIGGEVGDYNVNGDCNVNIPHGRAFDHKQSTAWR</sequence>
<dbReference type="AlphaFoldDB" id="A0A0E0KNG9"/>
<dbReference type="Gramene" id="OPUNC04G04700.1">
    <property type="protein sequence ID" value="OPUNC04G04700.1"/>
    <property type="gene ID" value="OPUNC04G04700"/>
</dbReference>
<name>A0A0E0KNG9_ORYPU</name>
<reference evidence="1" key="2">
    <citation type="submission" date="2018-05" db="EMBL/GenBank/DDBJ databases">
        <title>OpunRS2 (Oryza punctata Reference Sequence Version 2).</title>
        <authorList>
            <person name="Zhang J."/>
            <person name="Kudrna D."/>
            <person name="Lee S."/>
            <person name="Talag J."/>
            <person name="Welchert J."/>
            <person name="Wing R.A."/>
        </authorList>
    </citation>
    <scope>NUCLEOTIDE SEQUENCE [LARGE SCALE GENOMIC DNA]</scope>
</reference>
<proteinExistence type="predicted"/>
<evidence type="ECO:0000313" key="2">
    <source>
        <dbReference type="Proteomes" id="UP000026962"/>
    </source>
</evidence>
<dbReference type="OMA" id="DSICEHR"/>
<dbReference type="HOGENOM" id="CLU_1148795_0_0_1"/>
<reference evidence="1" key="1">
    <citation type="submission" date="2015-04" db="UniProtKB">
        <authorList>
            <consortium name="EnsemblPlants"/>
        </authorList>
    </citation>
    <scope>IDENTIFICATION</scope>
</reference>
<dbReference type="EnsemblPlants" id="OPUNC04G04700.1">
    <property type="protein sequence ID" value="OPUNC04G04700.1"/>
    <property type="gene ID" value="OPUNC04G04700"/>
</dbReference>
<dbReference type="Proteomes" id="UP000026962">
    <property type="component" value="Chromosome 4"/>
</dbReference>
<keyword evidence="2" id="KW-1185">Reference proteome</keyword>
<accession>A0A0E0KNG9</accession>
<protein>
    <submittedName>
        <fullName evidence="1">Uncharacterized protein</fullName>
    </submittedName>
</protein>
<evidence type="ECO:0000313" key="1">
    <source>
        <dbReference type="EnsemblPlants" id="OPUNC04G04700.1"/>
    </source>
</evidence>
<organism evidence="1">
    <name type="scientific">Oryza punctata</name>
    <name type="common">Red rice</name>
    <dbReference type="NCBI Taxonomy" id="4537"/>
    <lineage>
        <taxon>Eukaryota</taxon>
        <taxon>Viridiplantae</taxon>
        <taxon>Streptophyta</taxon>
        <taxon>Embryophyta</taxon>
        <taxon>Tracheophyta</taxon>
        <taxon>Spermatophyta</taxon>
        <taxon>Magnoliopsida</taxon>
        <taxon>Liliopsida</taxon>
        <taxon>Poales</taxon>
        <taxon>Poaceae</taxon>
        <taxon>BOP clade</taxon>
        <taxon>Oryzoideae</taxon>
        <taxon>Oryzeae</taxon>
        <taxon>Oryzinae</taxon>
        <taxon>Oryza</taxon>
    </lineage>
</organism>